<evidence type="ECO:0000256" key="2">
    <source>
        <dbReference type="ARBA" id="ARBA00022448"/>
    </source>
</evidence>
<keyword evidence="2" id="KW-0813">Transport</keyword>
<evidence type="ECO:0000256" key="3">
    <source>
        <dbReference type="ARBA" id="ARBA00022692"/>
    </source>
</evidence>
<comment type="caution">
    <text evidence="7">The sequence shown here is derived from an EMBL/GenBank/DDBJ whole genome shotgun (WGS) entry which is preliminary data.</text>
</comment>
<dbReference type="Proteomes" id="UP000317894">
    <property type="component" value="Unassembled WGS sequence"/>
</dbReference>
<dbReference type="GO" id="GO:0012505">
    <property type="term" value="C:endomembrane system"/>
    <property type="evidence" value="ECO:0007669"/>
    <property type="project" value="UniProtKB-SubCell"/>
</dbReference>
<dbReference type="AlphaFoldDB" id="A0A552U8D6"/>
<feature type="transmembrane region" description="Helical" evidence="6">
    <location>
        <begin position="116"/>
        <end position="135"/>
    </location>
</feature>
<evidence type="ECO:0000256" key="4">
    <source>
        <dbReference type="ARBA" id="ARBA00022989"/>
    </source>
</evidence>
<keyword evidence="3 6" id="KW-0812">Transmembrane</keyword>
<evidence type="ECO:0000313" key="7">
    <source>
        <dbReference type="EMBL" id="TRW14471.1"/>
    </source>
</evidence>
<evidence type="ECO:0000256" key="6">
    <source>
        <dbReference type="SAM" id="Phobius"/>
    </source>
</evidence>
<reference evidence="7 8" key="1">
    <citation type="submission" date="2019-07" db="EMBL/GenBank/DDBJ databases">
        <title>Novel species isolated from glacier.</title>
        <authorList>
            <person name="Liu Q."/>
            <person name="Xin Y.-H."/>
        </authorList>
    </citation>
    <scope>NUCLEOTIDE SEQUENCE [LARGE SCALE GENOMIC DNA]</scope>
    <source>
        <strain evidence="7 8">LB1R16</strain>
    </source>
</reference>
<feature type="transmembrane region" description="Helical" evidence="6">
    <location>
        <begin position="141"/>
        <end position="161"/>
    </location>
</feature>
<keyword evidence="8" id="KW-1185">Reference proteome</keyword>
<name>A0A552U8D6_9SPHN</name>
<dbReference type="InterPro" id="IPR024671">
    <property type="entry name" value="Atg22-like"/>
</dbReference>
<feature type="transmembrane region" description="Helical" evidence="6">
    <location>
        <begin position="320"/>
        <end position="339"/>
    </location>
</feature>
<feature type="transmembrane region" description="Helical" evidence="6">
    <location>
        <begin position="351"/>
        <end position="368"/>
    </location>
</feature>
<evidence type="ECO:0000313" key="8">
    <source>
        <dbReference type="Proteomes" id="UP000317894"/>
    </source>
</evidence>
<dbReference type="RefSeq" id="WP_144237676.1">
    <property type="nucleotide sequence ID" value="NZ_VJWA01000002.1"/>
</dbReference>
<sequence>MDTTEDPVAGLAPVVSRLRPMTDRSVASRAAGGATRNAGLSPSAIAWSLMEAGRTTYVVLVLIYVFVPYLASVLSPDPVAGQTLIANVNLGAGIAAAMAAPLLGTTIDHLGRRKPLLIGLTLLTVPVACALWFAAPGMLSLMQIAALLAVSAVLFSLAEVVQNSLLVHAARPDERARASGLGFTVGHATSVAAMLFVLWAFVLPASMSSSWLPDRPLFGLDAASHQPERLVGPLCGLVILTCVIPFILLTRDAPARRTTVGQALRAGFADLRGMFAMLREAPEARTFLIGRMIFADALAGIIVFSGVFGAGVLGWGPRELMIEGLLASVFAAGGGIFAAKLDLGLGVKRSLLISLVGCFLCIVTKMSIGQDHILFVLPYDPAVQGRPWSLALFDTWPEWIYIGADFCISVFLTAALSSSRTMMAELAPPERTAAFFGLFALTPRSAPWICPLLVGLATTTFGSQQMGFLPIAVMIAIGIAVLIRVKAPGPP</sequence>
<dbReference type="Pfam" id="PF11700">
    <property type="entry name" value="ATG22"/>
    <property type="match status" value="1"/>
</dbReference>
<dbReference type="PANTHER" id="PTHR23519">
    <property type="entry name" value="AUTOPHAGY-RELATED PROTEIN 22"/>
    <property type="match status" value="1"/>
</dbReference>
<evidence type="ECO:0000256" key="5">
    <source>
        <dbReference type="ARBA" id="ARBA00023136"/>
    </source>
</evidence>
<dbReference type="InterPro" id="IPR050495">
    <property type="entry name" value="ATG22/LtaA_families"/>
</dbReference>
<proteinExistence type="predicted"/>
<feature type="transmembrane region" description="Helical" evidence="6">
    <location>
        <begin position="466"/>
        <end position="485"/>
    </location>
</feature>
<feature type="transmembrane region" description="Helical" evidence="6">
    <location>
        <begin position="433"/>
        <end position="454"/>
    </location>
</feature>
<accession>A0A552U8D6</accession>
<protein>
    <submittedName>
        <fullName evidence="7">MFS transporter</fullName>
    </submittedName>
</protein>
<organism evidence="7 8">
    <name type="scientific">Glacieibacterium frigidum</name>
    <dbReference type="NCBI Taxonomy" id="2593303"/>
    <lineage>
        <taxon>Bacteria</taxon>
        <taxon>Pseudomonadati</taxon>
        <taxon>Pseudomonadota</taxon>
        <taxon>Alphaproteobacteria</taxon>
        <taxon>Sphingomonadales</taxon>
        <taxon>Sphingosinicellaceae</taxon>
        <taxon>Glacieibacterium</taxon>
    </lineage>
</organism>
<keyword evidence="4 6" id="KW-1133">Transmembrane helix</keyword>
<evidence type="ECO:0000256" key="1">
    <source>
        <dbReference type="ARBA" id="ARBA00004127"/>
    </source>
</evidence>
<dbReference type="Gene3D" id="1.20.1250.20">
    <property type="entry name" value="MFS general substrate transporter like domains"/>
    <property type="match status" value="1"/>
</dbReference>
<feature type="transmembrane region" description="Helical" evidence="6">
    <location>
        <begin position="293"/>
        <end position="314"/>
    </location>
</feature>
<gene>
    <name evidence="7" type="ORF">FMM06_12240</name>
</gene>
<dbReference type="PANTHER" id="PTHR23519:SF1">
    <property type="entry name" value="AUTOPHAGY-RELATED PROTEIN 22"/>
    <property type="match status" value="1"/>
</dbReference>
<keyword evidence="5 6" id="KW-0472">Membrane</keyword>
<dbReference type="SUPFAM" id="SSF103473">
    <property type="entry name" value="MFS general substrate transporter"/>
    <property type="match status" value="1"/>
</dbReference>
<dbReference type="OrthoDB" id="9768783at2"/>
<dbReference type="EMBL" id="VJWA01000002">
    <property type="protein sequence ID" value="TRW14471.1"/>
    <property type="molecule type" value="Genomic_DNA"/>
</dbReference>
<feature type="transmembrane region" description="Helical" evidence="6">
    <location>
        <begin position="181"/>
        <end position="202"/>
    </location>
</feature>
<feature type="transmembrane region" description="Helical" evidence="6">
    <location>
        <begin position="399"/>
        <end position="421"/>
    </location>
</feature>
<comment type="subcellular location">
    <subcellularLocation>
        <location evidence="1">Endomembrane system</location>
        <topology evidence="1">Multi-pass membrane protein</topology>
    </subcellularLocation>
</comment>
<feature type="transmembrane region" description="Helical" evidence="6">
    <location>
        <begin position="84"/>
        <end position="104"/>
    </location>
</feature>
<feature type="transmembrane region" description="Helical" evidence="6">
    <location>
        <begin position="55"/>
        <end position="72"/>
    </location>
</feature>
<feature type="transmembrane region" description="Helical" evidence="6">
    <location>
        <begin position="230"/>
        <end position="249"/>
    </location>
</feature>
<dbReference type="InterPro" id="IPR036259">
    <property type="entry name" value="MFS_trans_sf"/>
</dbReference>